<dbReference type="PANTHER" id="PTHR42994:SF2">
    <property type="entry name" value="PEPTIDASE"/>
    <property type="match status" value="1"/>
</dbReference>
<evidence type="ECO:0000256" key="6">
    <source>
        <dbReference type="ARBA" id="ARBA00023049"/>
    </source>
</evidence>
<dbReference type="Pfam" id="PF01546">
    <property type="entry name" value="Peptidase_M20"/>
    <property type="match status" value="1"/>
</dbReference>
<proteinExistence type="inferred from homology"/>
<dbReference type="InterPro" id="IPR010162">
    <property type="entry name" value="PepT-like"/>
</dbReference>
<feature type="binding site" evidence="9">
    <location>
        <position position="142"/>
    </location>
    <ligand>
        <name>Zn(2+)</name>
        <dbReference type="ChEBI" id="CHEBI:29105"/>
        <label>2</label>
    </ligand>
</feature>
<comment type="similarity">
    <text evidence="7">Belongs to the peptidase M42 family.</text>
</comment>
<dbReference type="GO" id="GO:0046872">
    <property type="term" value="F:metal ion binding"/>
    <property type="evidence" value="ECO:0007669"/>
    <property type="project" value="UniProtKB-UniRule"/>
</dbReference>
<dbReference type="Pfam" id="PF07687">
    <property type="entry name" value="M20_dimer"/>
    <property type="match status" value="1"/>
</dbReference>
<dbReference type="PIRSF" id="PIRSF001123">
    <property type="entry name" value="PepA_GA"/>
    <property type="match status" value="1"/>
</dbReference>
<dbReference type="GO" id="GO:0006508">
    <property type="term" value="P:proteolysis"/>
    <property type="evidence" value="ECO:0007669"/>
    <property type="project" value="UniProtKB-KW"/>
</dbReference>
<reference evidence="11 12" key="1">
    <citation type="submission" date="2017-06" db="EMBL/GenBank/DDBJ databases">
        <authorList>
            <consortium name="Pathogen Informatics"/>
        </authorList>
    </citation>
    <scope>NUCLEOTIDE SEQUENCE [LARGE SCALE GENOMIC DNA]</scope>
    <source>
        <strain evidence="11 12">NCTC13839</strain>
    </source>
</reference>
<dbReference type="EMBL" id="LT906462">
    <property type="protein sequence ID" value="SNV67012.1"/>
    <property type="molecule type" value="Genomic_DNA"/>
</dbReference>
<dbReference type="PANTHER" id="PTHR42994">
    <property type="entry name" value="PEPTIDASE T"/>
    <property type="match status" value="1"/>
</dbReference>
<protein>
    <submittedName>
        <fullName evidence="11">Putative peptidase</fullName>
        <ecNumber evidence="11">3.4.11.4</ecNumber>
    </submittedName>
</protein>
<accession>A0A239Z7B2</accession>
<evidence type="ECO:0000313" key="12">
    <source>
        <dbReference type="Proteomes" id="UP000242084"/>
    </source>
</evidence>
<evidence type="ECO:0000256" key="1">
    <source>
        <dbReference type="ARBA" id="ARBA00001947"/>
    </source>
</evidence>
<dbReference type="GO" id="GO:0008237">
    <property type="term" value="F:metallopeptidase activity"/>
    <property type="evidence" value="ECO:0007669"/>
    <property type="project" value="UniProtKB-KW"/>
</dbReference>
<dbReference type="Proteomes" id="UP000242084">
    <property type="component" value="Chromosome 1"/>
</dbReference>
<dbReference type="PROSITE" id="PS00758">
    <property type="entry name" value="ARGE_DAPE_CPG2_1"/>
    <property type="match status" value="1"/>
</dbReference>
<evidence type="ECO:0000256" key="5">
    <source>
        <dbReference type="ARBA" id="ARBA00022833"/>
    </source>
</evidence>
<dbReference type="InterPro" id="IPR008007">
    <property type="entry name" value="Peptidase_M42"/>
</dbReference>
<evidence type="ECO:0000256" key="9">
    <source>
        <dbReference type="PIRSR" id="PIRSR001123-2"/>
    </source>
</evidence>
<keyword evidence="5" id="KW-0862">Zinc</keyword>
<comment type="cofactor">
    <cofactor evidence="9">
        <name>a divalent metal cation</name>
        <dbReference type="ChEBI" id="CHEBI:60240"/>
    </cofactor>
    <text evidence="9">Binds 2 divalent metal cations per subunit.</text>
</comment>
<keyword evidence="3 9" id="KW-0479">Metal-binding</keyword>
<dbReference type="KEGG" id="sste:SAMEA4384403_1269"/>
<dbReference type="SUPFAM" id="SSF55031">
    <property type="entry name" value="Bacterial exopeptidase dimerisation domain"/>
    <property type="match status" value="1"/>
</dbReference>
<evidence type="ECO:0000259" key="10">
    <source>
        <dbReference type="Pfam" id="PF07687"/>
    </source>
</evidence>
<dbReference type="RefSeq" id="WP_095087886.1">
    <property type="nucleotide sequence ID" value="NZ_BMDM01000002.1"/>
</dbReference>
<dbReference type="Gene3D" id="3.30.70.360">
    <property type="match status" value="1"/>
</dbReference>
<dbReference type="AlphaFoldDB" id="A0A239Z7B2"/>
<evidence type="ECO:0000256" key="8">
    <source>
        <dbReference type="PIRSR" id="PIRSR001123-1"/>
    </source>
</evidence>
<dbReference type="GO" id="GO:0045148">
    <property type="term" value="F:tripeptide aminopeptidase activity"/>
    <property type="evidence" value="ECO:0007669"/>
    <property type="project" value="UniProtKB-EC"/>
</dbReference>
<dbReference type="NCBIfam" id="TIGR01883">
    <property type="entry name" value="PepT-like"/>
    <property type="match status" value="1"/>
</dbReference>
<evidence type="ECO:0000256" key="3">
    <source>
        <dbReference type="ARBA" id="ARBA00022723"/>
    </source>
</evidence>
<keyword evidence="11" id="KW-0031">Aminopeptidase</keyword>
<feature type="binding site" evidence="9">
    <location>
        <position position="108"/>
    </location>
    <ligand>
        <name>Zn(2+)</name>
        <dbReference type="ChEBI" id="CHEBI:29105"/>
        <label>1</label>
    </ligand>
</feature>
<evidence type="ECO:0000256" key="4">
    <source>
        <dbReference type="ARBA" id="ARBA00022801"/>
    </source>
</evidence>
<dbReference type="InterPro" id="IPR011650">
    <property type="entry name" value="Peptidase_M20_dimer"/>
</dbReference>
<dbReference type="SUPFAM" id="SSF53187">
    <property type="entry name" value="Zn-dependent exopeptidases"/>
    <property type="match status" value="1"/>
</dbReference>
<sequence length="371" mass="39879">MINEERLINTFIELVKVDSESKNERNIADLLIQKFSELGVQVKEDDSASQTGYGAGNLICTLEGQDTTKTPIYFTSHMDTVTPGNNIQPEIREDGYIYSNGETILGSDDKAGLAAIIEAIQVMKEDNISHGDIQFIITVGEETGLVGAKALNPEDIKAKFGYAIDGPGKVGTTVVAAPTQAKIETIIKGKTAHAGLEPEKGVSAINIAAKAISHMSLGRIDEETTANIGRFEGGTATNIVSDHVYILAEARSLNDDKMAKQVSHMKEAFEKTAEEYNCTAEVNVQVMYPSFNLSSEDEVVQLAVKASEKIGRAADLVKLGGGSDGNIISGFGIPTVVLGVGYEYIHTKNERMPIVELNKITEQIIAISELA</sequence>
<dbReference type="OrthoDB" id="9776600at2"/>
<feature type="active site" description="Proton acceptor" evidence="8">
    <location>
        <position position="141"/>
    </location>
</feature>
<dbReference type="Gene3D" id="3.40.630.10">
    <property type="entry name" value="Zn peptidases"/>
    <property type="match status" value="1"/>
</dbReference>
<evidence type="ECO:0000313" key="11">
    <source>
        <dbReference type="EMBL" id="SNV67012.1"/>
    </source>
</evidence>
<dbReference type="InterPro" id="IPR036264">
    <property type="entry name" value="Bact_exopeptidase_dim_dom"/>
</dbReference>
<dbReference type="InterPro" id="IPR002933">
    <property type="entry name" value="Peptidase_M20"/>
</dbReference>
<keyword evidence="12" id="KW-1185">Reference proteome</keyword>
<evidence type="ECO:0000256" key="2">
    <source>
        <dbReference type="ARBA" id="ARBA00022670"/>
    </source>
</evidence>
<feature type="binding site" evidence="9">
    <location>
        <position position="165"/>
    </location>
    <ligand>
        <name>Zn(2+)</name>
        <dbReference type="ChEBI" id="CHEBI:29105"/>
        <label>1</label>
    </ligand>
</feature>
<keyword evidence="2" id="KW-0645">Protease</keyword>
<feature type="domain" description="Peptidase M20 dimerisation" evidence="10">
    <location>
        <begin position="183"/>
        <end position="276"/>
    </location>
</feature>
<name>A0A239Z7B2_9STAP</name>
<evidence type="ECO:0000256" key="7">
    <source>
        <dbReference type="PIRNR" id="PIRNR001123"/>
    </source>
</evidence>
<keyword evidence="6" id="KW-0482">Metalloprotease</keyword>
<gene>
    <name evidence="11" type="primary">pepT_1</name>
    <name evidence="11" type="ORF">SAMEA4384403_01269</name>
</gene>
<dbReference type="EC" id="3.4.11.4" evidence="11"/>
<feature type="binding site" evidence="9">
    <location>
        <position position="108"/>
    </location>
    <ligand>
        <name>Zn(2+)</name>
        <dbReference type="ChEBI" id="CHEBI:29105"/>
        <label>2</label>
    </ligand>
</feature>
<dbReference type="InterPro" id="IPR001261">
    <property type="entry name" value="ArgE/DapE_CS"/>
</dbReference>
<dbReference type="PROSITE" id="PS00759">
    <property type="entry name" value="ARGE_DAPE_CPG2_2"/>
    <property type="match status" value="1"/>
</dbReference>
<organism evidence="11 12">
    <name type="scientific">Mammaliicoccus stepanovicii</name>
    <dbReference type="NCBI Taxonomy" id="643214"/>
    <lineage>
        <taxon>Bacteria</taxon>
        <taxon>Bacillati</taxon>
        <taxon>Bacillota</taxon>
        <taxon>Bacilli</taxon>
        <taxon>Bacillales</taxon>
        <taxon>Staphylococcaceae</taxon>
        <taxon>Mammaliicoccus</taxon>
    </lineage>
</organism>
<comment type="cofactor">
    <cofactor evidence="1">
        <name>Zn(2+)</name>
        <dbReference type="ChEBI" id="CHEBI:29105"/>
    </cofactor>
</comment>
<keyword evidence="4 11" id="KW-0378">Hydrolase</keyword>